<dbReference type="OrthoDB" id="6437115at2759"/>
<keyword evidence="2" id="KW-1185">Reference proteome</keyword>
<dbReference type="AlphaFoldDB" id="A0A4Y2AIY2"/>
<gene>
    <name evidence="1" type="ORF">AVEN_18268_1</name>
</gene>
<name>A0A4Y2AIY2_ARAVE</name>
<dbReference type="Proteomes" id="UP000499080">
    <property type="component" value="Unassembled WGS sequence"/>
</dbReference>
<evidence type="ECO:0008006" key="3">
    <source>
        <dbReference type="Google" id="ProtNLM"/>
    </source>
</evidence>
<comment type="caution">
    <text evidence="1">The sequence shown here is derived from an EMBL/GenBank/DDBJ whole genome shotgun (WGS) entry which is preliminary data.</text>
</comment>
<organism evidence="1 2">
    <name type="scientific">Araneus ventricosus</name>
    <name type="common">Orbweaver spider</name>
    <name type="synonym">Epeira ventricosa</name>
    <dbReference type="NCBI Taxonomy" id="182803"/>
    <lineage>
        <taxon>Eukaryota</taxon>
        <taxon>Metazoa</taxon>
        <taxon>Ecdysozoa</taxon>
        <taxon>Arthropoda</taxon>
        <taxon>Chelicerata</taxon>
        <taxon>Arachnida</taxon>
        <taxon>Araneae</taxon>
        <taxon>Araneomorphae</taxon>
        <taxon>Entelegynae</taxon>
        <taxon>Araneoidea</taxon>
        <taxon>Araneidae</taxon>
        <taxon>Araneus</taxon>
    </lineage>
</organism>
<proteinExistence type="predicted"/>
<sequence length="185" mass="21701">MRFNKNRNGPHWSAGIRWEGNLLKRKSSINYLWDFIDDKFNFATNLSELKNKTLNLYQKIKSIVGSKWGLNKNIRRKIYFTAVERILLYGEPAWANNITSWQQRLLNSIQRKFRLNITGVYSTTPTAALQVIEGISFLRIKAQMESILVREGRLRRDCSWEGLSFLCQDFQQSNPPLSFIQLILI</sequence>
<evidence type="ECO:0000313" key="1">
    <source>
        <dbReference type="EMBL" id="GBL79748.1"/>
    </source>
</evidence>
<accession>A0A4Y2AIY2</accession>
<protein>
    <recommendedName>
        <fullName evidence="3">Reverse transcriptase domain-containing protein</fullName>
    </recommendedName>
</protein>
<reference evidence="1 2" key="1">
    <citation type="journal article" date="2019" name="Sci. Rep.">
        <title>Orb-weaving spider Araneus ventricosus genome elucidates the spidroin gene catalogue.</title>
        <authorList>
            <person name="Kono N."/>
            <person name="Nakamura H."/>
            <person name="Ohtoshi R."/>
            <person name="Moran D.A.P."/>
            <person name="Shinohara A."/>
            <person name="Yoshida Y."/>
            <person name="Fujiwara M."/>
            <person name="Mori M."/>
            <person name="Tomita M."/>
            <person name="Arakawa K."/>
        </authorList>
    </citation>
    <scope>NUCLEOTIDE SEQUENCE [LARGE SCALE GENOMIC DNA]</scope>
</reference>
<dbReference type="EMBL" id="BGPR01000019">
    <property type="protein sequence ID" value="GBL79748.1"/>
    <property type="molecule type" value="Genomic_DNA"/>
</dbReference>
<evidence type="ECO:0000313" key="2">
    <source>
        <dbReference type="Proteomes" id="UP000499080"/>
    </source>
</evidence>